<comment type="caution">
    <text evidence="2">The sequence shown here is derived from an EMBL/GenBank/DDBJ whole genome shotgun (WGS) entry which is preliminary data.</text>
</comment>
<accession>A0ABU9AW63</accession>
<gene>
    <name evidence="2" type="ORF">WKV53_14050</name>
</gene>
<protein>
    <submittedName>
        <fullName evidence="2">Uncharacterized protein</fullName>
    </submittedName>
</protein>
<dbReference type="RefSeq" id="WP_341405280.1">
    <property type="nucleotide sequence ID" value="NZ_JBBUKT010000005.1"/>
</dbReference>
<evidence type="ECO:0000313" key="2">
    <source>
        <dbReference type="EMBL" id="MEK7951635.1"/>
    </source>
</evidence>
<name>A0ABU9AW63_9BACT</name>
<keyword evidence="1" id="KW-0812">Transmembrane</keyword>
<keyword evidence="3" id="KW-1185">Reference proteome</keyword>
<dbReference type="EMBL" id="JBBUKT010000005">
    <property type="protein sequence ID" value="MEK7951635.1"/>
    <property type="molecule type" value="Genomic_DNA"/>
</dbReference>
<evidence type="ECO:0000313" key="3">
    <source>
        <dbReference type="Proteomes" id="UP001371305"/>
    </source>
</evidence>
<reference evidence="2 3" key="1">
    <citation type="submission" date="2024-04" db="EMBL/GenBank/DDBJ databases">
        <title>Luteolibacter sp. isolated from soil.</title>
        <authorList>
            <person name="An J."/>
        </authorList>
    </citation>
    <scope>NUCLEOTIDE SEQUENCE [LARGE SCALE GENOMIC DNA]</scope>
    <source>
        <strain evidence="2 3">Y139</strain>
    </source>
</reference>
<dbReference type="Proteomes" id="UP001371305">
    <property type="component" value="Unassembled WGS sequence"/>
</dbReference>
<feature type="transmembrane region" description="Helical" evidence="1">
    <location>
        <begin position="117"/>
        <end position="137"/>
    </location>
</feature>
<proteinExistence type="predicted"/>
<sequence>MHPPSHTHPRPFYRSRLLWFALPGLLFLLSGWLNDPDYNHGIRLTLGDHILRIADEGRTLCIDPGTYRPGKWTAPGFSSYRRYNQPGLRPNWYRLFSQPFHHEDRSNSTYTGWMIHLAYWPIILLYATLLLVTLSWWQRRKTRLTTTPPIPSHDPTSTNGLL</sequence>
<keyword evidence="1" id="KW-1133">Transmembrane helix</keyword>
<organism evidence="2 3">
    <name type="scientific">Luteolibacter soli</name>
    <dbReference type="NCBI Taxonomy" id="3135280"/>
    <lineage>
        <taxon>Bacteria</taxon>
        <taxon>Pseudomonadati</taxon>
        <taxon>Verrucomicrobiota</taxon>
        <taxon>Verrucomicrobiia</taxon>
        <taxon>Verrucomicrobiales</taxon>
        <taxon>Verrucomicrobiaceae</taxon>
        <taxon>Luteolibacter</taxon>
    </lineage>
</organism>
<evidence type="ECO:0000256" key="1">
    <source>
        <dbReference type="SAM" id="Phobius"/>
    </source>
</evidence>
<feature type="transmembrane region" description="Helical" evidence="1">
    <location>
        <begin position="17"/>
        <end position="34"/>
    </location>
</feature>
<keyword evidence="1" id="KW-0472">Membrane</keyword>